<feature type="transmembrane region" description="Helical" evidence="1">
    <location>
        <begin position="123"/>
        <end position="146"/>
    </location>
</feature>
<sequence>MTSPTQDDPRATYLGLRLAMPVLVLLLAVGIGARFAATGCLQPSISAYFYSPLRSLFVAALCAIGTCLIIYRGRSDRENALLNLSGVMAFVVAFEPTEIGPGPCEFATAPEQDEILEATYTNVLALIVVGLVAVLVAAGLAVWTGVRMVRPSGSPPPTSPDDSSASVIGALGVAIPIVLVAVFFFADFEFFTVWAHLGAAVLLFVGVVAVVLLNCFDDATSARAKRVYALLAVGMAAAASLLFVDFRTHVFWTESLLIALFAVYWVVQTVDLERRRPTPPQDRGVEDLVAG</sequence>
<proteinExistence type="predicted"/>
<accession>A0ABU8MHM2</accession>
<feature type="transmembrane region" description="Helical" evidence="1">
    <location>
        <begin position="192"/>
        <end position="215"/>
    </location>
</feature>
<feature type="transmembrane region" description="Helical" evidence="1">
    <location>
        <begin position="167"/>
        <end position="186"/>
    </location>
</feature>
<evidence type="ECO:0000313" key="3">
    <source>
        <dbReference type="Proteomes" id="UP001385809"/>
    </source>
</evidence>
<keyword evidence="3" id="KW-1185">Reference proteome</keyword>
<keyword evidence="1" id="KW-1133">Transmembrane helix</keyword>
<keyword evidence="1" id="KW-0812">Transmembrane</keyword>
<evidence type="ECO:0000256" key="1">
    <source>
        <dbReference type="SAM" id="Phobius"/>
    </source>
</evidence>
<feature type="transmembrane region" description="Helical" evidence="1">
    <location>
        <begin position="20"/>
        <end position="41"/>
    </location>
</feature>
<name>A0ABU8MHM2_9PSEU</name>
<feature type="transmembrane region" description="Helical" evidence="1">
    <location>
        <begin position="53"/>
        <end position="71"/>
    </location>
</feature>
<comment type="caution">
    <text evidence="2">The sequence shown here is derived from an EMBL/GenBank/DDBJ whole genome shotgun (WGS) entry which is preliminary data.</text>
</comment>
<reference evidence="2 3" key="1">
    <citation type="submission" date="2024-03" db="EMBL/GenBank/DDBJ databases">
        <title>Actinomycetospora sp. OC33-EN08, a novel actinomycete isolated from wild orchid (Aerides multiflora).</title>
        <authorList>
            <person name="Suriyachadkun C."/>
        </authorList>
    </citation>
    <scope>NUCLEOTIDE SEQUENCE [LARGE SCALE GENOMIC DNA]</scope>
    <source>
        <strain evidence="2 3">OC33-EN08</strain>
    </source>
</reference>
<feature type="transmembrane region" description="Helical" evidence="1">
    <location>
        <begin position="250"/>
        <end position="267"/>
    </location>
</feature>
<protein>
    <recommendedName>
        <fullName evidence="4">DUF998 domain-containing protein</fullName>
    </recommendedName>
</protein>
<dbReference type="EMBL" id="JBBEGN010000001">
    <property type="protein sequence ID" value="MEJ2866429.1"/>
    <property type="molecule type" value="Genomic_DNA"/>
</dbReference>
<gene>
    <name evidence="2" type="ORF">WCD74_01545</name>
</gene>
<keyword evidence="1" id="KW-0472">Membrane</keyword>
<organism evidence="2 3">
    <name type="scientific">Actinomycetospora aurantiaca</name>
    <dbReference type="NCBI Taxonomy" id="3129233"/>
    <lineage>
        <taxon>Bacteria</taxon>
        <taxon>Bacillati</taxon>
        <taxon>Actinomycetota</taxon>
        <taxon>Actinomycetes</taxon>
        <taxon>Pseudonocardiales</taxon>
        <taxon>Pseudonocardiaceae</taxon>
        <taxon>Actinomycetospora</taxon>
    </lineage>
</organism>
<dbReference type="RefSeq" id="WP_337693052.1">
    <property type="nucleotide sequence ID" value="NZ_JBBEGN010000001.1"/>
</dbReference>
<evidence type="ECO:0000313" key="2">
    <source>
        <dbReference type="EMBL" id="MEJ2866429.1"/>
    </source>
</evidence>
<evidence type="ECO:0008006" key="4">
    <source>
        <dbReference type="Google" id="ProtNLM"/>
    </source>
</evidence>
<feature type="transmembrane region" description="Helical" evidence="1">
    <location>
        <begin position="227"/>
        <end position="244"/>
    </location>
</feature>
<dbReference type="Proteomes" id="UP001385809">
    <property type="component" value="Unassembled WGS sequence"/>
</dbReference>